<evidence type="ECO:0000313" key="3">
    <source>
        <dbReference type="EMBL" id="CAH2315499.1"/>
    </source>
</evidence>
<dbReference type="InterPro" id="IPR025398">
    <property type="entry name" value="DUF4371"/>
</dbReference>
<feature type="compositionally biased region" description="Basic and acidic residues" evidence="1">
    <location>
        <begin position="90"/>
        <end position="99"/>
    </location>
</feature>
<evidence type="ECO:0000256" key="1">
    <source>
        <dbReference type="SAM" id="MobiDB-lite"/>
    </source>
</evidence>
<dbReference type="Pfam" id="PF14291">
    <property type="entry name" value="DUF4371"/>
    <property type="match status" value="1"/>
</dbReference>
<dbReference type="InterPro" id="IPR012337">
    <property type="entry name" value="RNaseH-like_sf"/>
</dbReference>
<gene>
    <name evidence="3" type="ORF">PECUL_23A030925</name>
</gene>
<sequence>MKRNRPSGSPQRKIKKAKEKSAEAMSGSILKYVAPSTSTAVGESAEDIQSVESRGEMPEVSSQEASYVKAQELEKIILSSSGESDVDEGDASRSLHQQDSDDDDEEEEEETVRLSVYSDVSVWPVPVPDVLRVDLIKRGSEPFQNRDGPFSPVERQGEKSKGKSRQLTTAWFYKALPNGEKILRTWMLYLPSKQSLFCFFCRLFAVDDKNKLICLLGNHVKDKIVADFKKAKYFWILFDSTPDVSHTDQMCEVIRYVHIEGDHVEVKESFLGFFPVAEKTAAELTENILQHLEEDGLHISLCRGQGYDNAATMAGIHGGVQAKIKEINPKALFMPCANHSLNLFGLHSFGSVVSCVTFFGTLERVYSFFSVSTHRWELLMENVGVTVKRLSQTRWSAHYDAVKPVRANFEKLTSALEKFCNPKENVATRGSAQMLQSAVCDFSFLCYLSFWCEVLEEVNITQKYLQTVGLTLEKCIVKLQGLKAFLADQRSEIVEKAICYATTTCKEMDISKERRGRVKLRKTMPGEKAKDAGLTLPEEMKRAMFECLDRFHHALEICSQAIEKIISMFAVIQPSSLVVATEKDIHNYIPKLTDIFDEFSNGDIFREIERLRRHLEAAKISVEEAKKWMALQFIVKWDYCESLPYLSLCLRFFLTLCVSIASCEKFFQIKIDKKFLSLNHE</sequence>
<proteinExistence type="predicted"/>
<feature type="compositionally biased region" description="Polar residues" evidence="1">
    <location>
        <begin position="1"/>
        <end position="10"/>
    </location>
</feature>
<evidence type="ECO:0000313" key="4">
    <source>
        <dbReference type="Proteomes" id="UP001295444"/>
    </source>
</evidence>
<protein>
    <submittedName>
        <fullName evidence="3">Zinc finger MYM-type 1-like</fullName>
    </submittedName>
</protein>
<feature type="domain" description="DUF4371" evidence="2">
    <location>
        <begin position="218"/>
        <end position="316"/>
    </location>
</feature>
<feature type="region of interest" description="Disordered" evidence="1">
    <location>
        <begin position="78"/>
        <end position="111"/>
    </location>
</feature>
<dbReference type="Proteomes" id="UP001295444">
    <property type="component" value="Chromosome 09"/>
</dbReference>
<feature type="region of interest" description="Disordered" evidence="1">
    <location>
        <begin position="1"/>
        <end position="66"/>
    </location>
</feature>
<name>A0AAD1WJ23_PELCU</name>
<evidence type="ECO:0000259" key="2">
    <source>
        <dbReference type="Pfam" id="PF14291"/>
    </source>
</evidence>
<keyword evidence="4" id="KW-1185">Reference proteome</keyword>
<dbReference type="EMBL" id="OW240920">
    <property type="protein sequence ID" value="CAH2315499.1"/>
    <property type="molecule type" value="Genomic_DNA"/>
</dbReference>
<feature type="compositionally biased region" description="Acidic residues" evidence="1">
    <location>
        <begin position="100"/>
        <end position="110"/>
    </location>
</feature>
<reference evidence="3" key="1">
    <citation type="submission" date="2022-03" db="EMBL/GenBank/DDBJ databases">
        <authorList>
            <person name="Alioto T."/>
            <person name="Alioto T."/>
            <person name="Gomez Garrido J."/>
        </authorList>
    </citation>
    <scope>NUCLEOTIDE SEQUENCE</scope>
</reference>
<dbReference type="AlphaFoldDB" id="A0AAD1WJ23"/>
<organism evidence="3 4">
    <name type="scientific">Pelobates cultripes</name>
    <name type="common">Western spadefoot toad</name>
    <dbReference type="NCBI Taxonomy" id="61616"/>
    <lineage>
        <taxon>Eukaryota</taxon>
        <taxon>Metazoa</taxon>
        <taxon>Chordata</taxon>
        <taxon>Craniata</taxon>
        <taxon>Vertebrata</taxon>
        <taxon>Euteleostomi</taxon>
        <taxon>Amphibia</taxon>
        <taxon>Batrachia</taxon>
        <taxon>Anura</taxon>
        <taxon>Pelobatoidea</taxon>
        <taxon>Pelobatidae</taxon>
        <taxon>Pelobates</taxon>
    </lineage>
</organism>
<dbReference type="SUPFAM" id="SSF53098">
    <property type="entry name" value="Ribonuclease H-like"/>
    <property type="match status" value="1"/>
</dbReference>
<accession>A0AAD1WJ23</accession>
<dbReference type="PANTHER" id="PTHR45749:SF21">
    <property type="entry name" value="DUF4371 DOMAIN-CONTAINING PROTEIN"/>
    <property type="match status" value="1"/>
</dbReference>
<dbReference type="PANTHER" id="PTHR45749">
    <property type="match status" value="1"/>
</dbReference>